<feature type="domain" description="Fungal-type protein kinase" evidence="2">
    <location>
        <begin position="458"/>
        <end position="555"/>
    </location>
</feature>
<organism evidence="3 4">
    <name type="scientific">Coemansia erecta</name>
    <dbReference type="NCBI Taxonomy" id="147472"/>
    <lineage>
        <taxon>Eukaryota</taxon>
        <taxon>Fungi</taxon>
        <taxon>Fungi incertae sedis</taxon>
        <taxon>Zoopagomycota</taxon>
        <taxon>Kickxellomycotina</taxon>
        <taxon>Kickxellomycetes</taxon>
        <taxon>Kickxellales</taxon>
        <taxon>Kickxellaceae</taxon>
        <taxon>Coemansia</taxon>
    </lineage>
</organism>
<evidence type="ECO:0000256" key="1">
    <source>
        <dbReference type="SAM" id="MobiDB-lite"/>
    </source>
</evidence>
<proteinExistence type="predicted"/>
<evidence type="ECO:0000313" key="4">
    <source>
        <dbReference type="Proteomes" id="UP001149813"/>
    </source>
</evidence>
<feature type="region of interest" description="Disordered" evidence="1">
    <location>
        <begin position="687"/>
        <end position="712"/>
    </location>
</feature>
<dbReference type="SUPFAM" id="SSF56112">
    <property type="entry name" value="Protein kinase-like (PK-like)"/>
    <property type="match status" value="1"/>
</dbReference>
<gene>
    <name evidence="3" type="ORF">LPJ53_004953</name>
</gene>
<evidence type="ECO:0000313" key="3">
    <source>
        <dbReference type="EMBL" id="KAJ1720427.1"/>
    </source>
</evidence>
<dbReference type="PANTHER" id="PTHR38248:SF2">
    <property type="entry name" value="FUNK1 11"/>
    <property type="match status" value="1"/>
</dbReference>
<dbReference type="EMBL" id="JANBOJ010000260">
    <property type="protein sequence ID" value="KAJ1720427.1"/>
    <property type="molecule type" value="Genomic_DNA"/>
</dbReference>
<dbReference type="OrthoDB" id="5592585at2759"/>
<sequence length="712" mass="78972">MDSPNADLTPSKNSGQPAEDLVDSFINAQSRTSAQSTSFIQCDSTPYAQKIRREFAKYTAKEKTRDRREELATSLAGETMQFTRLITYLGLRSEYTQYSIKSTSICDGLRERIPALVNGTFYNGDTEISVKESMLVKWFEDIHNHLESLDHNLYISSPPSNSYIYENHETSVITGTSIKPDGVIFYSDLISKEIDTVHAIMEAKVEEGGGCTFMEALGQMAEYAHCVWQAQPTRVFVPVIYLYGVRMDLILFARSGYRRVALGEYLYNTCAYGKDETDMIVDSIRRLWFLLIQPPEKFGHFVGVSGLAPYLVFEGDKKSTTVKLATEETNVTLEIKGRIPRKVGVNLRMAYLLVVRYGGNDAVLKLSWAPVERQPEGALYDILQSGKVDYIPHIYCSGVIVSDFLGYRLEYILMEHCGEPLASVFKNDAADPTKKGKLFSDAGHVISKVCACLLQAAKMGVYHRDVSAGNITMRDGKVFLIDWGFGKVIPATLNGETKALVNLAWDIDLDKITKNEDARDGVTGTVLFMGIRVLLGLTSHSIFDDIESVLYVVLAVLSYIGFSRSGTTGSELGKVSARNQAIWKFGCMADDYNYLSHFGVSECSESLRHLLDALRNILFVQNGVFIGGKLLGCNEDVRVVDEVAFKTVLGDKRFGRCFLDSTLVDTNASNSSGSSKRKLGTVAISDADSDKASKLMKKQGSQENLDPNVFNS</sequence>
<keyword evidence="4" id="KW-1185">Reference proteome</keyword>
<feature type="compositionally biased region" description="Polar residues" evidence="1">
    <location>
        <begin position="1"/>
        <end position="16"/>
    </location>
</feature>
<dbReference type="AlphaFoldDB" id="A0A9W7XWT1"/>
<comment type="caution">
    <text evidence="3">The sequence shown here is derived from an EMBL/GenBank/DDBJ whole genome shotgun (WGS) entry which is preliminary data.</text>
</comment>
<reference evidence="3" key="1">
    <citation type="submission" date="2022-07" db="EMBL/GenBank/DDBJ databases">
        <title>Phylogenomic reconstructions and comparative analyses of Kickxellomycotina fungi.</title>
        <authorList>
            <person name="Reynolds N.K."/>
            <person name="Stajich J.E."/>
            <person name="Barry K."/>
            <person name="Grigoriev I.V."/>
            <person name="Crous P."/>
            <person name="Smith M.E."/>
        </authorList>
    </citation>
    <scope>NUCLEOTIDE SEQUENCE</scope>
    <source>
        <strain evidence="3">NBRC 32514</strain>
    </source>
</reference>
<accession>A0A9W7XWT1</accession>
<dbReference type="InterPro" id="IPR040976">
    <property type="entry name" value="Pkinase_fungal"/>
</dbReference>
<feature type="region of interest" description="Disordered" evidence="1">
    <location>
        <begin position="1"/>
        <end position="22"/>
    </location>
</feature>
<evidence type="ECO:0000259" key="2">
    <source>
        <dbReference type="Pfam" id="PF17667"/>
    </source>
</evidence>
<dbReference type="Pfam" id="PF17667">
    <property type="entry name" value="Pkinase_fungal"/>
    <property type="match status" value="2"/>
</dbReference>
<dbReference type="Gene3D" id="1.10.510.10">
    <property type="entry name" value="Transferase(Phosphotransferase) domain 1"/>
    <property type="match status" value="1"/>
</dbReference>
<name>A0A9W7XWT1_9FUNG</name>
<protein>
    <recommendedName>
        <fullName evidence="2">Fungal-type protein kinase domain-containing protein</fullName>
    </recommendedName>
</protein>
<dbReference type="Proteomes" id="UP001149813">
    <property type="component" value="Unassembled WGS sequence"/>
</dbReference>
<feature type="compositionally biased region" description="Polar residues" evidence="1">
    <location>
        <begin position="699"/>
        <end position="712"/>
    </location>
</feature>
<feature type="domain" description="Fungal-type protein kinase" evidence="2">
    <location>
        <begin position="193"/>
        <end position="400"/>
    </location>
</feature>
<dbReference type="PANTHER" id="PTHR38248">
    <property type="entry name" value="FUNK1 6"/>
    <property type="match status" value="1"/>
</dbReference>
<dbReference type="InterPro" id="IPR011009">
    <property type="entry name" value="Kinase-like_dom_sf"/>
</dbReference>